<protein>
    <submittedName>
        <fullName evidence="3">Plasmid maintenance system antidote protein, XRE family</fullName>
    </submittedName>
</protein>
<dbReference type="GO" id="GO:0003677">
    <property type="term" value="F:DNA binding"/>
    <property type="evidence" value="ECO:0007669"/>
    <property type="project" value="UniProtKB-KW"/>
</dbReference>
<dbReference type="RefSeq" id="WP_072909238.1">
    <property type="nucleotide sequence ID" value="NZ_FQZT01000010.1"/>
</dbReference>
<dbReference type="AlphaFoldDB" id="A0A1M6KDH7"/>
<dbReference type="EMBL" id="FQZT01000010">
    <property type="protein sequence ID" value="SHJ56897.1"/>
    <property type="molecule type" value="Genomic_DNA"/>
</dbReference>
<dbReference type="InterPro" id="IPR001387">
    <property type="entry name" value="Cro/C1-type_HTH"/>
</dbReference>
<accession>A0A1M6KDH7</accession>
<evidence type="ECO:0000259" key="2">
    <source>
        <dbReference type="PROSITE" id="PS50943"/>
    </source>
</evidence>
<dbReference type="Proteomes" id="UP000184171">
    <property type="component" value="Unassembled WGS sequence"/>
</dbReference>
<evidence type="ECO:0000256" key="1">
    <source>
        <dbReference type="ARBA" id="ARBA00023125"/>
    </source>
</evidence>
<proteinExistence type="predicted"/>
<dbReference type="SUPFAM" id="SSF47413">
    <property type="entry name" value="lambda repressor-like DNA-binding domains"/>
    <property type="match status" value="1"/>
</dbReference>
<dbReference type="OrthoDB" id="9798100at2"/>
<keyword evidence="1" id="KW-0238">DNA-binding</keyword>
<name>A0A1M6KDH7_MALRU</name>
<dbReference type="PROSITE" id="PS50943">
    <property type="entry name" value="HTH_CROC1"/>
    <property type="match status" value="1"/>
</dbReference>
<keyword evidence="4" id="KW-1185">Reference proteome</keyword>
<dbReference type="SMART" id="SM00530">
    <property type="entry name" value="HTH_XRE"/>
    <property type="match status" value="1"/>
</dbReference>
<dbReference type="NCBIfam" id="TIGR02607">
    <property type="entry name" value="antidote_HigA"/>
    <property type="match status" value="1"/>
</dbReference>
<reference evidence="3 4" key="1">
    <citation type="submission" date="2016-11" db="EMBL/GenBank/DDBJ databases">
        <authorList>
            <person name="Jaros S."/>
            <person name="Januszkiewicz K."/>
            <person name="Wedrychowicz H."/>
        </authorList>
    </citation>
    <scope>NUCLEOTIDE SEQUENCE [LARGE SCALE GENOMIC DNA]</scope>
    <source>
        <strain evidence="3 4">DSM 5091</strain>
    </source>
</reference>
<feature type="domain" description="HTH cro/C1-type" evidence="2">
    <location>
        <begin position="15"/>
        <end position="69"/>
    </location>
</feature>
<sequence>MSKQLELIYPGEILLEEFMKPLGVSQNKLSRDINVPVGRINDIVHGRRAITANTALRLGKFFGTTPDFWLGLQMEYDLRQAKRDFWPEEQDKVRSLPAA</sequence>
<gene>
    <name evidence="3" type="ORF">SAMN02745165_02673</name>
</gene>
<dbReference type="PANTHER" id="PTHR36924">
    <property type="entry name" value="ANTITOXIN HIGA-1"/>
    <property type="match status" value="1"/>
</dbReference>
<evidence type="ECO:0000313" key="3">
    <source>
        <dbReference type="EMBL" id="SHJ56897.1"/>
    </source>
</evidence>
<dbReference type="InterPro" id="IPR013430">
    <property type="entry name" value="Toxin_antidote_HigA"/>
</dbReference>
<evidence type="ECO:0000313" key="4">
    <source>
        <dbReference type="Proteomes" id="UP000184171"/>
    </source>
</evidence>
<organism evidence="3 4">
    <name type="scientific">Malonomonas rubra DSM 5091</name>
    <dbReference type="NCBI Taxonomy" id="1122189"/>
    <lineage>
        <taxon>Bacteria</taxon>
        <taxon>Pseudomonadati</taxon>
        <taxon>Thermodesulfobacteriota</taxon>
        <taxon>Desulfuromonadia</taxon>
        <taxon>Desulfuromonadales</taxon>
        <taxon>Geopsychrobacteraceae</taxon>
        <taxon>Malonomonas</taxon>
    </lineage>
</organism>
<dbReference type="InterPro" id="IPR010982">
    <property type="entry name" value="Lambda_DNA-bd_dom_sf"/>
</dbReference>
<dbReference type="CDD" id="cd00093">
    <property type="entry name" value="HTH_XRE"/>
    <property type="match status" value="1"/>
</dbReference>
<dbReference type="Gene3D" id="1.10.260.40">
    <property type="entry name" value="lambda repressor-like DNA-binding domains"/>
    <property type="match status" value="1"/>
</dbReference>
<dbReference type="STRING" id="1122189.SAMN02745165_02673"/>
<dbReference type="PANTHER" id="PTHR36924:SF1">
    <property type="entry name" value="ANTITOXIN HIGA-1"/>
    <property type="match status" value="1"/>
</dbReference>
<dbReference type="Pfam" id="PF01381">
    <property type="entry name" value="HTH_3"/>
    <property type="match status" value="1"/>
</dbReference>